<dbReference type="InterPro" id="IPR016461">
    <property type="entry name" value="COMT-like"/>
</dbReference>
<feature type="active site" description="Proton acceptor" evidence="4">
    <location>
        <position position="238"/>
    </location>
</feature>
<evidence type="ECO:0000259" key="5">
    <source>
        <dbReference type="Pfam" id="PF00891"/>
    </source>
</evidence>
<dbReference type="CDD" id="cd02440">
    <property type="entry name" value="AdoMet_MTases"/>
    <property type="match status" value="1"/>
</dbReference>
<dbReference type="SUPFAM" id="SSF46785">
    <property type="entry name" value="Winged helix' DNA-binding domain"/>
    <property type="match status" value="1"/>
</dbReference>
<gene>
    <name evidence="7" type="ORF">GFER_05730</name>
</gene>
<dbReference type="EMBL" id="JWJD01000001">
    <property type="protein sequence ID" value="KIH78084.1"/>
    <property type="molecule type" value="Genomic_DNA"/>
</dbReference>
<keyword evidence="3" id="KW-0949">S-adenosyl-L-methionine</keyword>
<dbReference type="Gene3D" id="1.10.10.10">
    <property type="entry name" value="Winged helix-like DNA-binding domain superfamily/Winged helix DNA-binding domain"/>
    <property type="match status" value="1"/>
</dbReference>
<evidence type="ECO:0000259" key="6">
    <source>
        <dbReference type="Pfam" id="PF08100"/>
    </source>
</evidence>
<comment type="caution">
    <text evidence="7">The sequence shown here is derived from an EMBL/GenBank/DDBJ whole genome shotgun (WGS) entry which is preliminary data.</text>
</comment>
<evidence type="ECO:0000256" key="1">
    <source>
        <dbReference type="ARBA" id="ARBA00022603"/>
    </source>
</evidence>
<keyword evidence="1 7" id="KW-0489">Methyltransferase</keyword>
<dbReference type="Proteomes" id="UP000035068">
    <property type="component" value="Unassembled WGS sequence"/>
</dbReference>
<sequence length="332" mass="36625">MENNGHQPGKLLNLSGAYWETCTLHAAVKLELFSIIADQALAAQEVARRGNADSRATAMLLDALCAMGLLQKEADTYRNTRDARTFLCKDSPRYVGYMIMHHHHLVESWARLDEAVVTGKPISPLLAHDEDIRRESFLMGMFNLAMGMAPELVPTLDLAGKTRLLDLGGGPGTWAIHFCKHNPQLKATIFDLATTRPFAEKTVAGFNLAERINFVSGDFHKDAFGGPYDVAWLSHILHGEGPEDCRKIIRKTAEALESGGKMIIHEFILDDSKTAPLFPALFSLNMLVATDAGQSYTESEIRQMMENAGIEDIQRTAYRGPTDSGILVGIKK</sequence>
<dbReference type="InterPro" id="IPR029063">
    <property type="entry name" value="SAM-dependent_MTases_sf"/>
</dbReference>
<accession>A0A0C2DXB6</accession>
<evidence type="ECO:0000256" key="2">
    <source>
        <dbReference type="ARBA" id="ARBA00022679"/>
    </source>
</evidence>
<evidence type="ECO:0000256" key="4">
    <source>
        <dbReference type="PIRSR" id="PIRSR005739-1"/>
    </source>
</evidence>
<reference evidence="7 8" key="1">
    <citation type="submission" date="2014-12" db="EMBL/GenBank/DDBJ databases">
        <title>Genomes of Geoalkalibacter ferrihydriticus and Geoalkalibacter subterraneus, two haloalkaliphilic metal-reducing members of the Geobacteraceae.</title>
        <authorList>
            <person name="Badalamenti J.P."/>
            <person name="Torres C.I."/>
            <person name="Krajmalnik-Brown R."/>
            <person name="Bond D.R."/>
        </authorList>
    </citation>
    <scope>NUCLEOTIDE SEQUENCE [LARGE SCALE GENOMIC DNA]</scope>
    <source>
        <strain evidence="7 8">DSM 17813</strain>
    </source>
</reference>
<dbReference type="RefSeq" id="WP_040096864.1">
    <property type="nucleotide sequence ID" value="NZ_JWJD01000001.1"/>
</dbReference>
<evidence type="ECO:0000313" key="7">
    <source>
        <dbReference type="EMBL" id="KIH78084.1"/>
    </source>
</evidence>
<dbReference type="PANTHER" id="PTHR43712:SF2">
    <property type="entry name" value="O-METHYLTRANSFERASE CICE"/>
    <property type="match status" value="1"/>
</dbReference>
<dbReference type="InterPro" id="IPR001077">
    <property type="entry name" value="COMT_C"/>
</dbReference>
<dbReference type="GO" id="GO:0008171">
    <property type="term" value="F:O-methyltransferase activity"/>
    <property type="evidence" value="ECO:0007669"/>
    <property type="project" value="InterPro"/>
</dbReference>
<dbReference type="AlphaFoldDB" id="A0A0C2DXB6"/>
<dbReference type="GO" id="GO:0032259">
    <property type="term" value="P:methylation"/>
    <property type="evidence" value="ECO:0007669"/>
    <property type="project" value="UniProtKB-KW"/>
</dbReference>
<keyword evidence="8" id="KW-1185">Reference proteome</keyword>
<dbReference type="PROSITE" id="PS51683">
    <property type="entry name" value="SAM_OMT_II"/>
    <property type="match status" value="1"/>
</dbReference>
<feature type="domain" description="O-methyltransferase dimerisation" evidence="6">
    <location>
        <begin position="13"/>
        <end position="87"/>
    </location>
</feature>
<dbReference type="InterPro" id="IPR012967">
    <property type="entry name" value="COMT_dimerisation"/>
</dbReference>
<proteinExistence type="predicted"/>
<protein>
    <submittedName>
        <fullName evidence="7">SAM-dependent methyltransferase</fullName>
    </submittedName>
</protein>
<dbReference type="GO" id="GO:0046983">
    <property type="term" value="F:protein dimerization activity"/>
    <property type="evidence" value="ECO:0007669"/>
    <property type="project" value="InterPro"/>
</dbReference>
<dbReference type="InterPro" id="IPR036390">
    <property type="entry name" value="WH_DNA-bd_sf"/>
</dbReference>
<dbReference type="Pfam" id="PF00891">
    <property type="entry name" value="Methyltransf_2"/>
    <property type="match status" value="1"/>
</dbReference>
<evidence type="ECO:0000256" key="3">
    <source>
        <dbReference type="ARBA" id="ARBA00022691"/>
    </source>
</evidence>
<dbReference type="Pfam" id="PF08100">
    <property type="entry name" value="Dimerisation"/>
    <property type="match status" value="1"/>
</dbReference>
<dbReference type="SUPFAM" id="SSF53335">
    <property type="entry name" value="S-adenosyl-L-methionine-dependent methyltransferases"/>
    <property type="match status" value="1"/>
</dbReference>
<organism evidence="7 8">
    <name type="scientific">Geoalkalibacter ferrihydriticus DSM 17813</name>
    <dbReference type="NCBI Taxonomy" id="1121915"/>
    <lineage>
        <taxon>Bacteria</taxon>
        <taxon>Pseudomonadati</taxon>
        <taxon>Thermodesulfobacteriota</taxon>
        <taxon>Desulfuromonadia</taxon>
        <taxon>Desulfuromonadales</taxon>
        <taxon>Geoalkalibacteraceae</taxon>
        <taxon>Geoalkalibacter</taxon>
    </lineage>
</organism>
<dbReference type="PIRSF" id="PIRSF005739">
    <property type="entry name" value="O-mtase"/>
    <property type="match status" value="1"/>
</dbReference>
<feature type="domain" description="O-methyltransferase C-terminal" evidence="5">
    <location>
        <begin position="127"/>
        <end position="309"/>
    </location>
</feature>
<dbReference type="Gene3D" id="3.40.50.150">
    <property type="entry name" value="Vaccinia Virus protein VP39"/>
    <property type="match status" value="1"/>
</dbReference>
<dbReference type="InterPro" id="IPR036388">
    <property type="entry name" value="WH-like_DNA-bd_sf"/>
</dbReference>
<name>A0A0C2DXB6_9BACT</name>
<evidence type="ECO:0000313" key="8">
    <source>
        <dbReference type="Proteomes" id="UP000035068"/>
    </source>
</evidence>
<keyword evidence="2 7" id="KW-0808">Transferase</keyword>
<dbReference type="PANTHER" id="PTHR43712">
    <property type="entry name" value="PUTATIVE (AFU_ORTHOLOGUE AFUA_4G14580)-RELATED"/>
    <property type="match status" value="1"/>
</dbReference>